<name>A0A1Y2APJ4_9FUNG</name>
<evidence type="ECO:0000256" key="1">
    <source>
        <dbReference type="SAM" id="Phobius"/>
    </source>
</evidence>
<feature type="transmembrane region" description="Helical" evidence="1">
    <location>
        <begin position="29"/>
        <end position="51"/>
    </location>
</feature>
<comment type="caution">
    <text evidence="2">The sequence shown here is derived from an EMBL/GenBank/DDBJ whole genome shotgun (WGS) entry which is preliminary data.</text>
</comment>
<keyword evidence="1" id="KW-1133">Transmembrane helix</keyword>
<gene>
    <name evidence="2" type="ORF">LY90DRAFT_115535</name>
</gene>
<proteinExistence type="predicted"/>
<reference evidence="2 3" key="1">
    <citation type="submission" date="2016-08" db="EMBL/GenBank/DDBJ databases">
        <title>A Parts List for Fungal Cellulosomes Revealed by Comparative Genomics.</title>
        <authorList>
            <consortium name="DOE Joint Genome Institute"/>
            <person name="Haitjema C.H."/>
            <person name="Gilmore S.P."/>
            <person name="Henske J.K."/>
            <person name="Solomon K.V."/>
            <person name="De Groot R."/>
            <person name="Kuo A."/>
            <person name="Mondo S.J."/>
            <person name="Salamov A.A."/>
            <person name="Labutti K."/>
            <person name="Zhao Z."/>
            <person name="Chiniquy J."/>
            <person name="Barry K."/>
            <person name="Brewer H.M."/>
            <person name="Purvine S.O."/>
            <person name="Wright A.T."/>
            <person name="Boxma B."/>
            <person name="Van Alen T."/>
            <person name="Hackstein J.H."/>
            <person name="Baker S.E."/>
            <person name="Grigoriev I.V."/>
            <person name="O'Malley M.A."/>
        </authorList>
    </citation>
    <scope>NUCLEOTIDE SEQUENCE [LARGE SCALE GENOMIC DNA]</scope>
    <source>
        <strain evidence="2 3">G1</strain>
    </source>
</reference>
<dbReference type="AlphaFoldDB" id="A0A1Y2APJ4"/>
<keyword evidence="3" id="KW-1185">Reference proteome</keyword>
<protein>
    <submittedName>
        <fullName evidence="2">Uncharacterized protein</fullName>
    </submittedName>
</protein>
<dbReference type="EMBL" id="MCOG01000221">
    <property type="protein sequence ID" value="ORY24499.1"/>
    <property type="molecule type" value="Genomic_DNA"/>
</dbReference>
<keyword evidence="1" id="KW-0472">Membrane</keyword>
<accession>A0A1Y2APJ4</accession>
<dbReference type="OrthoDB" id="10257697at2759"/>
<organism evidence="2 3">
    <name type="scientific">Neocallimastix californiae</name>
    <dbReference type="NCBI Taxonomy" id="1754190"/>
    <lineage>
        <taxon>Eukaryota</taxon>
        <taxon>Fungi</taxon>
        <taxon>Fungi incertae sedis</taxon>
        <taxon>Chytridiomycota</taxon>
        <taxon>Chytridiomycota incertae sedis</taxon>
        <taxon>Neocallimastigomycetes</taxon>
        <taxon>Neocallimastigales</taxon>
        <taxon>Neocallimastigaceae</taxon>
        <taxon>Neocallimastix</taxon>
    </lineage>
</organism>
<keyword evidence="1" id="KW-0812">Transmembrane</keyword>
<evidence type="ECO:0000313" key="2">
    <source>
        <dbReference type="EMBL" id="ORY24499.1"/>
    </source>
</evidence>
<evidence type="ECO:0000313" key="3">
    <source>
        <dbReference type="Proteomes" id="UP000193920"/>
    </source>
</evidence>
<sequence>MEKKNLRKEDSNKGKLKKEFKNESKTKNIVSALFKMLFHGVLFYFSASYLITNTFTWGKKFPNWRRYIPVFI</sequence>
<dbReference type="Proteomes" id="UP000193920">
    <property type="component" value="Unassembled WGS sequence"/>
</dbReference>